<dbReference type="Proteomes" id="UP000324222">
    <property type="component" value="Unassembled WGS sequence"/>
</dbReference>
<organism evidence="2 3">
    <name type="scientific">Portunus trituberculatus</name>
    <name type="common">Swimming crab</name>
    <name type="synonym">Neptunus trituberculatus</name>
    <dbReference type="NCBI Taxonomy" id="210409"/>
    <lineage>
        <taxon>Eukaryota</taxon>
        <taxon>Metazoa</taxon>
        <taxon>Ecdysozoa</taxon>
        <taxon>Arthropoda</taxon>
        <taxon>Crustacea</taxon>
        <taxon>Multicrustacea</taxon>
        <taxon>Malacostraca</taxon>
        <taxon>Eumalacostraca</taxon>
        <taxon>Eucarida</taxon>
        <taxon>Decapoda</taxon>
        <taxon>Pleocyemata</taxon>
        <taxon>Brachyura</taxon>
        <taxon>Eubrachyura</taxon>
        <taxon>Portunoidea</taxon>
        <taxon>Portunidae</taxon>
        <taxon>Portuninae</taxon>
        <taxon>Portunus</taxon>
    </lineage>
</organism>
<evidence type="ECO:0000256" key="1">
    <source>
        <dbReference type="SAM" id="MobiDB-lite"/>
    </source>
</evidence>
<sequence>MGTNSGDLPPTWPLPAQQVVPVGVKTMGMAARTKSSWGGAVALGTGASRGNTSKGGPPMPRPRPTPMGRIMFLLCGWKKDKMWLIHPAVALGHCVSLTKF</sequence>
<gene>
    <name evidence="2" type="ORF">E2C01_035127</name>
</gene>
<dbReference type="EMBL" id="VSRR010005091">
    <property type="protein sequence ID" value="MPC41530.1"/>
    <property type="molecule type" value="Genomic_DNA"/>
</dbReference>
<proteinExistence type="predicted"/>
<dbReference type="AlphaFoldDB" id="A0A5B7F2C9"/>
<protein>
    <submittedName>
        <fullName evidence="2">Uncharacterized protein</fullName>
    </submittedName>
</protein>
<keyword evidence="3" id="KW-1185">Reference proteome</keyword>
<feature type="region of interest" description="Disordered" evidence="1">
    <location>
        <begin position="40"/>
        <end position="65"/>
    </location>
</feature>
<evidence type="ECO:0000313" key="2">
    <source>
        <dbReference type="EMBL" id="MPC41530.1"/>
    </source>
</evidence>
<reference evidence="2 3" key="1">
    <citation type="submission" date="2019-05" db="EMBL/GenBank/DDBJ databases">
        <title>Another draft genome of Portunus trituberculatus and its Hox gene families provides insights of decapod evolution.</title>
        <authorList>
            <person name="Jeong J.-H."/>
            <person name="Song I."/>
            <person name="Kim S."/>
            <person name="Choi T."/>
            <person name="Kim D."/>
            <person name="Ryu S."/>
            <person name="Kim W."/>
        </authorList>
    </citation>
    <scope>NUCLEOTIDE SEQUENCE [LARGE SCALE GENOMIC DNA]</scope>
    <source>
        <tissue evidence="2">Muscle</tissue>
    </source>
</reference>
<accession>A0A5B7F2C9</accession>
<evidence type="ECO:0000313" key="3">
    <source>
        <dbReference type="Proteomes" id="UP000324222"/>
    </source>
</evidence>
<name>A0A5B7F2C9_PORTR</name>
<comment type="caution">
    <text evidence="2">The sequence shown here is derived from an EMBL/GenBank/DDBJ whole genome shotgun (WGS) entry which is preliminary data.</text>
</comment>